<reference evidence="2" key="1">
    <citation type="submission" date="2024-03" db="EMBL/GenBank/DDBJ databases">
        <authorList>
            <person name="Lin W."/>
            <person name="Li D."/>
            <person name="Tong Y."/>
        </authorList>
    </citation>
    <scope>NUCLEOTIDE SEQUENCE</scope>
</reference>
<feature type="region of interest" description="Disordered" evidence="1">
    <location>
        <begin position="1"/>
        <end position="42"/>
    </location>
</feature>
<accession>A0AAX4QGE1</accession>
<proteinExistence type="predicted"/>
<dbReference type="Proteomes" id="UP001459105">
    <property type="component" value="Segment"/>
</dbReference>
<name>A0AAX4QGE1_9CAUD</name>
<dbReference type="EMBL" id="PP438412">
    <property type="protein sequence ID" value="XAI95497.1"/>
    <property type="molecule type" value="Genomic_DNA"/>
</dbReference>
<sequence>MQRPLRLPNRRTVPLGNPAEPTSTKPLTPTRGSRLTATRTKAPEKTLKVQSSESPVSLNVEKIALVKVDSRNLQIEVFREIEDPRTGETRKGWVAHRGGYYRWSKHLIEELLHIVTPDDKCTLDEMLSVMKGLKRELELAVKGQSDFLVFVSKGKETDEDV</sequence>
<evidence type="ECO:0000313" key="2">
    <source>
        <dbReference type="EMBL" id="XAI95497.1"/>
    </source>
</evidence>
<evidence type="ECO:0000256" key="1">
    <source>
        <dbReference type="SAM" id="MobiDB-lite"/>
    </source>
</evidence>
<organism evidence="2 3">
    <name type="scientific">Microcystis phage Mvi-JY20</name>
    <dbReference type="NCBI Taxonomy" id="3128146"/>
    <lineage>
        <taxon>Viruses</taxon>
        <taxon>Duplodnaviria</taxon>
        <taxon>Heunggongvirae</taxon>
        <taxon>Uroviricota</taxon>
        <taxon>Caudoviricetes</taxon>
    </lineage>
</organism>
<protein>
    <submittedName>
        <fullName evidence="2">Uncharacterized protein</fullName>
    </submittedName>
</protein>
<evidence type="ECO:0000313" key="3">
    <source>
        <dbReference type="Proteomes" id="UP001459105"/>
    </source>
</evidence>
<feature type="compositionally biased region" description="Polar residues" evidence="1">
    <location>
        <begin position="20"/>
        <end position="39"/>
    </location>
</feature>